<evidence type="ECO:0000313" key="3">
    <source>
        <dbReference type="Proteomes" id="UP000324222"/>
    </source>
</evidence>
<protein>
    <submittedName>
        <fullName evidence="2">Uncharacterized protein</fullName>
    </submittedName>
</protein>
<reference evidence="2 3" key="1">
    <citation type="submission" date="2019-05" db="EMBL/GenBank/DDBJ databases">
        <title>Another draft genome of Portunus trituberculatus and its Hox gene families provides insights of decapod evolution.</title>
        <authorList>
            <person name="Jeong J.-H."/>
            <person name="Song I."/>
            <person name="Kim S."/>
            <person name="Choi T."/>
            <person name="Kim D."/>
            <person name="Ryu S."/>
            <person name="Kim W."/>
        </authorList>
    </citation>
    <scope>NUCLEOTIDE SEQUENCE [LARGE SCALE GENOMIC DNA]</scope>
    <source>
        <tissue evidence="2">Muscle</tissue>
    </source>
</reference>
<organism evidence="2 3">
    <name type="scientific">Portunus trituberculatus</name>
    <name type="common">Swimming crab</name>
    <name type="synonym">Neptunus trituberculatus</name>
    <dbReference type="NCBI Taxonomy" id="210409"/>
    <lineage>
        <taxon>Eukaryota</taxon>
        <taxon>Metazoa</taxon>
        <taxon>Ecdysozoa</taxon>
        <taxon>Arthropoda</taxon>
        <taxon>Crustacea</taxon>
        <taxon>Multicrustacea</taxon>
        <taxon>Malacostraca</taxon>
        <taxon>Eumalacostraca</taxon>
        <taxon>Eucarida</taxon>
        <taxon>Decapoda</taxon>
        <taxon>Pleocyemata</taxon>
        <taxon>Brachyura</taxon>
        <taxon>Eubrachyura</taxon>
        <taxon>Portunoidea</taxon>
        <taxon>Portunidae</taxon>
        <taxon>Portuninae</taxon>
        <taxon>Portunus</taxon>
    </lineage>
</organism>
<name>A0A5B7KCA7_PORTR</name>
<dbReference type="AlphaFoldDB" id="A0A5B7KCA7"/>
<proteinExistence type="predicted"/>
<keyword evidence="3" id="KW-1185">Reference proteome</keyword>
<evidence type="ECO:0000313" key="2">
    <source>
        <dbReference type="EMBL" id="MPD06303.1"/>
    </source>
</evidence>
<comment type="caution">
    <text evidence="2">The sequence shown here is derived from an EMBL/GenBank/DDBJ whole genome shotgun (WGS) entry which is preliminary data.</text>
</comment>
<sequence length="61" mass="6264">MLLVLSSGGPQLPAGRSLPTKPMGRGWLLTGCLFVLLPSSPLHPNTRELQPPSSVSTAAAG</sequence>
<dbReference type="Proteomes" id="UP000324222">
    <property type="component" value="Unassembled WGS sequence"/>
</dbReference>
<dbReference type="EMBL" id="VSRR010150459">
    <property type="protein sequence ID" value="MPD06303.1"/>
    <property type="molecule type" value="Genomic_DNA"/>
</dbReference>
<evidence type="ECO:0000256" key="1">
    <source>
        <dbReference type="SAM" id="MobiDB-lite"/>
    </source>
</evidence>
<accession>A0A5B7KCA7</accession>
<gene>
    <name evidence="2" type="ORF">E2C01_102108</name>
</gene>
<feature type="region of interest" description="Disordered" evidence="1">
    <location>
        <begin position="1"/>
        <end position="20"/>
    </location>
</feature>